<dbReference type="GO" id="GO:0016740">
    <property type="term" value="F:transferase activity"/>
    <property type="evidence" value="ECO:0007669"/>
    <property type="project" value="UniProtKB-KW"/>
</dbReference>
<evidence type="ECO:0000256" key="3">
    <source>
        <dbReference type="ARBA" id="ARBA00005673"/>
    </source>
</evidence>
<dbReference type="InterPro" id="IPR035985">
    <property type="entry name" value="Ubiquitin-activating_enz"/>
</dbReference>
<dbReference type="FunFam" id="3.40.50.720:FF:000618">
    <property type="entry name" value="SUMO-activating enzyme subunit 2"/>
    <property type="match status" value="1"/>
</dbReference>
<feature type="binding site" evidence="13">
    <location>
        <position position="45"/>
    </location>
    <ligand>
        <name>ATP</name>
        <dbReference type="ChEBI" id="CHEBI:30616"/>
    </ligand>
</feature>
<evidence type="ECO:0000256" key="15">
    <source>
        <dbReference type="PROSITE-ProRule" id="PRU10132"/>
    </source>
</evidence>
<keyword evidence="10" id="KW-0539">Nucleus</keyword>
<dbReference type="Proteomes" id="UP000887566">
    <property type="component" value="Unplaced"/>
</dbReference>
<feature type="region of interest" description="Disordered" evidence="16">
    <location>
        <begin position="591"/>
        <end position="620"/>
    </location>
</feature>
<feature type="binding site" evidence="14">
    <location>
        <position position="452"/>
    </location>
    <ligand>
        <name>Zn(2+)</name>
        <dbReference type="ChEBI" id="CHEBI:29105"/>
    </ligand>
</feature>
<dbReference type="Pfam" id="PF10585">
    <property type="entry name" value="UBA_E1_SCCH"/>
    <property type="match status" value="1"/>
</dbReference>
<feature type="region of interest" description="Disordered" evidence="16">
    <location>
        <begin position="201"/>
        <end position="245"/>
    </location>
</feature>
<dbReference type="Pfam" id="PF00899">
    <property type="entry name" value="ThiF"/>
    <property type="match status" value="1"/>
</dbReference>
<dbReference type="Gene3D" id="3.10.290.20">
    <property type="entry name" value="Ubiquitin-like 2 activating enzyme e1b. Chain: B, domain 3"/>
    <property type="match status" value="1"/>
</dbReference>
<feature type="binding site" evidence="13">
    <location>
        <position position="69"/>
    </location>
    <ligand>
        <name>ATP</name>
        <dbReference type="ChEBI" id="CHEBI:30616"/>
    </ligand>
</feature>
<dbReference type="GO" id="GO:0019948">
    <property type="term" value="F:SUMO activating enzyme activity"/>
    <property type="evidence" value="ECO:0007669"/>
    <property type="project" value="UniProtKB-UniRule"/>
</dbReference>
<dbReference type="PANTHER" id="PTHR10953">
    <property type="entry name" value="UBIQUITIN-ACTIVATING ENZYME E1"/>
    <property type="match status" value="1"/>
</dbReference>
<feature type="binding site" evidence="14">
    <location>
        <position position="455"/>
    </location>
    <ligand>
        <name>Zn(2+)</name>
        <dbReference type="ChEBI" id="CHEBI:29105"/>
    </ligand>
</feature>
<dbReference type="InterPro" id="IPR028077">
    <property type="entry name" value="UAE_UbL_dom"/>
</dbReference>
<feature type="binding site" evidence="13">
    <location>
        <begin position="21"/>
        <end position="26"/>
    </location>
    <ligand>
        <name>ATP</name>
        <dbReference type="ChEBI" id="CHEBI:30616"/>
    </ligand>
</feature>
<dbReference type="PANTHER" id="PTHR10953:SF5">
    <property type="entry name" value="SUMO-ACTIVATING ENZYME SUBUNIT 2"/>
    <property type="match status" value="1"/>
</dbReference>
<feature type="binding site" evidence="13">
    <location>
        <begin position="92"/>
        <end position="93"/>
    </location>
    <ligand>
        <name>ATP</name>
        <dbReference type="ChEBI" id="CHEBI:30616"/>
    </ligand>
</feature>
<comment type="pathway">
    <text evidence="2 11">Protein modification; protein sumoylation.</text>
</comment>
<accession>A0A914WVT6</accession>
<keyword evidence="4" id="KW-0808">Transferase</keyword>
<dbReference type="WBParaSite" id="PSAMB.scaffold545size47667.g6869.t1">
    <property type="protein sequence ID" value="PSAMB.scaffold545size47667.g6869.t1"/>
    <property type="gene ID" value="PSAMB.scaffold545size47667.g6869"/>
</dbReference>
<dbReference type="PROSITE" id="PS00865">
    <property type="entry name" value="UBIQUITIN_ACTIVAT_2"/>
    <property type="match status" value="1"/>
</dbReference>
<evidence type="ECO:0000256" key="16">
    <source>
        <dbReference type="SAM" id="MobiDB-lite"/>
    </source>
</evidence>
<feature type="domain" description="THIF-type NAD/FAD binding fold" evidence="17">
    <location>
        <begin position="4"/>
        <end position="432"/>
    </location>
</feature>
<dbReference type="PROSITE" id="PS51257">
    <property type="entry name" value="PROKAR_LIPOPROTEIN"/>
    <property type="match status" value="1"/>
</dbReference>
<dbReference type="SUPFAM" id="SSF69572">
    <property type="entry name" value="Activating enzymes of the ubiquitin-like proteins"/>
    <property type="match status" value="1"/>
</dbReference>
<evidence type="ECO:0000256" key="2">
    <source>
        <dbReference type="ARBA" id="ARBA00004718"/>
    </source>
</evidence>
<reference evidence="21" key="1">
    <citation type="submission" date="2022-11" db="UniProtKB">
        <authorList>
            <consortium name="WormBaseParasite"/>
        </authorList>
    </citation>
    <scope>IDENTIFICATION</scope>
</reference>
<protein>
    <recommendedName>
        <fullName evidence="11">SUMO-activating enzyme subunit</fullName>
    </recommendedName>
</protein>
<evidence type="ECO:0000256" key="6">
    <source>
        <dbReference type="ARBA" id="ARBA00022741"/>
    </source>
</evidence>
<dbReference type="InterPro" id="IPR000594">
    <property type="entry name" value="ThiF_NAD_FAD-bd"/>
</dbReference>
<name>A0A914WVT6_9BILA</name>
<evidence type="ECO:0000256" key="1">
    <source>
        <dbReference type="ARBA" id="ARBA00004123"/>
    </source>
</evidence>
<comment type="subcellular location">
    <subcellularLocation>
        <location evidence="1">Nucleus</location>
    </subcellularLocation>
</comment>
<feature type="active site" description="Glycyl thioester intermediate" evidence="12 15">
    <location>
        <position position="170"/>
    </location>
</feature>
<keyword evidence="7 11" id="KW-0833">Ubl conjugation pathway</keyword>
<dbReference type="CDD" id="cd01489">
    <property type="entry name" value="Uba2_SUMO"/>
    <property type="match status" value="1"/>
</dbReference>
<dbReference type="GO" id="GO:0046872">
    <property type="term" value="F:metal ion binding"/>
    <property type="evidence" value="ECO:0007669"/>
    <property type="project" value="UniProtKB-KW"/>
</dbReference>
<dbReference type="GO" id="GO:0031510">
    <property type="term" value="C:SUMO activating enzyme complex"/>
    <property type="evidence" value="ECO:0007669"/>
    <property type="project" value="UniProtKB-UniRule"/>
</dbReference>
<feature type="compositionally biased region" description="Basic and acidic residues" evidence="16">
    <location>
        <begin position="601"/>
        <end position="614"/>
    </location>
</feature>
<evidence type="ECO:0000256" key="13">
    <source>
        <dbReference type="PIRSR" id="PIRSR039133-2"/>
    </source>
</evidence>
<sequence length="620" mass="67975">MPALPKELLEKVAATKVLVVGAGGIGCELLKNLVLTGFADIEVIDLDIIDVSNLNRQFLFHKQHVGKSKAAVATESVLSFCPTANIKHHHNSIMSPEFGVSFFKQFSLVLNALDNRAARNHVNRLCLAAEVPLVESGSAGYLGQVSVIKRGVTECYECTPKPAARSYPGCTIRNTPSEPIHCIVWAKHLFNQLFGEADIDEDVSPDMADPEAQQKNGQEDGAVDQPAANGDAPQTNNSSSNAERMSTRKWAIDNNYDPKTLFNKLFNEDIRYLLSMSNLWKKRTPPIALNYDSLPDEHPGSSSSSSASSARGHAGSGIKDQVVWTPMTCRDEFDHAVATLRDQLSKKEDGHVLVWDKDDETAVHFVTACANLRAYVFGIPLKSLFDVKSMAGNIIPAIATTNACVAGMIVMEALKIVDGRIDATRSVFISRLPNPRGKILVDQIPDKPNPKCYVCSEKSEVFVKLNTNAFTVKQLEDKILKQTLNMVAPDVELADGSGTIIISSEEGETTALQDKTLAELKVVDGSRLQCDDYMQNFELSLIIIHCQDFKDGIDFIIITDIADLKPKEADEEMPKEEEDVECVVASEVMPPETVGLKKRRTADSDGPDTKRARISDQMGD</sequence>
<evidence type="ECO:0000313" key="21">
    <source>
        <dbReference type="WBParaSite" id="PSAMB.scaffold545size47667.g6869.t1"/>
    </source>
</evidence>
<evidence type="ECO:0000313" key="20">
    <source>
        <dbReference type="Proteomes" id="UP000887566"/>
    </source>
</evidence>
<dbReference type="InterPro" id="IPR042449">
    <property type="entry name" value="Ub-E1_IAD_1"/>
</dbReference>
<dbReference type="GO" id="GO:0005737">
    <property type="term" value="C:cytoplasm"/>
    <property type="evidence" value="ECO:0007669"/>
    <property type="project" value="TreeGrafter"/>
</dbReference>
<proteinExistence type="inferred from homology"/>
<evidence type="ECO:0000259" key="18">
    <source>
        <dbReference type="Pfam" id="PF10585"/>
    </source>
</evidence>
<comment type="subunit">
    <text evidence="11">Heterodimer.</text>
</comment>
<evidence type="ECO:0000256" key="7">
    <source>
        <dbReference type="ARBA" id="ARBA00022786"/>
    </source>
</evidence>
<evidence type="ECO:0000259" key="19">
    <source>
        <dbReference type="Pfam" id="PF14732"/>
    </source>
</evidence>
<keyword evidence="20" id="KW-1185">Reference proteome</keyword>
<dbReference type="PIRSF" id="PIRSF039133">
    <property type="entry name" value="SUMO_E1B"/>
    <property type="match status" value="1"/>
</dbReference>
<evidence type="ECO:0000256" key="14">
    <source>
        <dbReference type="PIRSR" id="PIRSR039133-3"/>
    </source>
</evidence>
<dbReference type="Gene3D" id="1.10.10.520">
    <property type="entry name" value="Ubiquitin activating enzymes (Uba3). Chain: B, domain 2"/>
    <property type="match status" value="1"/>
</dbReference>
<dbReference type="InterPro" id="IPR023318">
    <property type="entry name" value="Ub_act_enz_dom_a_sf"/>
</dbReference>
<evidence type="ECO:0000256" key="12">
    <source>
        <dbReference type="PIRSR" id="PIRSR039133-1"/>
    </source>
</evidence>
<dbReference type="Gene3D" id="3.50.50.80">
    <property type="entry name" value="Ubiquitin-activating enzyme E1, inactive adenylation domain, subdomain 1"/>
    <property type="match status" value="1"/>
</dbReference>
<dbReference type="FunFam" id="3.50.50.80:FF:000002">
    <property type="entry name" value="SUMO-activating enzyme subunit 2"/>
    <property type="match status" value="1"/>
</dbReference>
<feature type="domain" description="Ubiquitin/SUMO-activating enzyme ubiquitin-like" evidence="19">
    <location>
        <begin position="463"/>
        <end position="549"/>
    </location>
</feature>
<organism evidence="20 21">
    <name type="scientific">Plectus sambesii</name>
    <dbReference type="NCBI Taxonomy" id="2011161"/>
    <lineage>
        <taxon>Eukaryota</taxon>
        <taxon>Metazoa</taxon>
        <taxon>Ecdysozoa</taxon>
        <taxon>Nematoda</taxon>
        <taxon>Chromadorea</taxon>
        <taxon>Plectida</taxon>
        <taxon>Plectina</taxon>
        <taxon>Plectoidea</taxon>
        <taxon>Plectidae</taxon>
        <taxon>Plectus</taxon>
    </lineage>
</organism>
<evidence type="ECO:0000256" key="4">
    <source>
        <dbReference type="ARBA" id="ARBA00022679"/>
    </source>
</evidence>
<feature type="binding site" evidence="14">
    <location>
        <position position="155"/>
    </location>
    <ligand>
        <name>Zn(2+)</name>
        <dbReference type="ChEBI" id="CHEBI:29105"/>
    </ligand>
</feature>
<dbReference type="GO" id="GO:0005524">
    <property type="term" value="F:ATP binding"/>
    <property type="evidence" value="ECO:0007669"/>
    <property type="project" value="UniProtKB-UniRule"/>
</dbReference>
<feature type="domain" description="Ubiquitin-activating enzyme SCCH" evidence="18">
    <location>
        <begin position="336"/>
        <end position="388"/>
    </location>
</feature>
<keyword evidence="8 11" id="KW-0862">Zinc</keyword>
<dbReference type="Pfam" id="PF14732">
    <property type="entry name" value="UAE_UbL"/>
    <property type="match status" value="1"/>
</dbReference>
<dbReference type="InterPro" id="IPR030661">
    <property type="entry name" value="Uba2"/>
</dbReference>
<evidence type="ECO:0000256" key="5">
    <source>
        <dbReference type="ARBA" id="ARBA00022723"/>
    </source>
</evidence>
<evidence type="ECO:0000256" key="8">
    <source>
        <dbReference type="ARBA" id="ARBA00022833"/>
    </source>
</evidence>
<feature type="compositionally biased region" description="Low complexity" evidence="16">
    <location>
        <begin position="300"/>
        <end position="314"/>
    </location>
</feature>
<feature type="binding site" evidence="13">
    <location>
        <begin position="53"/>
        <end position="56"/>
    </location>
    <ligand>
        <name>ATP</name>
        <dbReference type="ChEBI" id="CHEBI:30616"/>
    </ligand>
</feature>
<feature type="binding site" evidence="14">
    <location>
        <position position="158"/>
    </location>
    <ligand>
        <name>Zn(2+)</name>
        <dbReference type="ChEBI" id="CHEBI:29105"/>
    </ligand>
</feature>
<keyword evidence="6 11" id="KW-0547">Nucleotide-binding</keyword>
<evidence type="ECO:0000256" key="11">
    <source>
        <dbReference type="PIRNR" id="PIRNR039133"/>
    </source>
</evidence>
<dbReference type="InterPro" id="IPR045886">
    <property type="entry name" value="ThiF/MoeB/HesA"/>
</dbReference>
<dbReference type="AlphaFoldDB" id="A0A914WVT6"/>
<feature type="compositionally biased region" description="Polar residues" evidence="16">
    <location>
        <begin position="232"/>
        <end position="244"/>
    </location>
</feature>
<comment type="similarity">
    <text evidence="3 11">Belongs to the ubiquitin-activating E1 family.</text>
</comment>
<evidence type="ECO:0000256" key="9">
    <source>
        <dbReference type="ARBA" id="ARBA00022840"/>
    </source>
</evidence>
<keyword evidence="5 11" id="KW-0479">Metal-binding</keyword>
<dbReference type="InterPro" id="IPR033127">
    <property type="entry name" value="UBQ-activ_enz_E1_Cys_AS"/>
</dbReference>
<evidence type="ECO:0000259" key="17">
    <source>
        <dbReference type="Pfam" id="PF00899"/>
    </source>
</evidence>
<dbReference type="GO" id="GO:0016925">
    <property type="term" value="P:protein sumoylation"/>
    <property type="evidence" value="ECO:0007669"/>
    <property type="project" value="UniProtKB-UniRule"/>
</dbReference>
<evidence type="ECO:0000256" key="10">
    <source>
        <dbReference type="ARBA" id="ARBA00023242"/>
    </source>
</evidence>
<dbReference type="InterPro" id="IPR019572">
    <property type="entry name" value="UBA_E1_SCCH"/>
</dbReference>
<keyword evidence="9 11" id="KW-0067">ATP-binding</keyword>
<feature type="region of interest" description="Disordered" evidence="16">
    <location>
        <begin position="291"/>
        <end position="314"/>
    </location>
</feature>
<feature type="binding site" evidence="13">
    <location>
        <begin position="114"/>
        <end position="119"/>
    </location>
    <ligand>
        <name>ATP</name>
        <dbReference type="ChEBI" id="CHEBI:30616"/>
    </ligand>
</feature>